<name>A0ABQ9Z570_9CRUS</name>
<keyword evidence="3" id="KW-1185">Reference proteome</keyword>
<sequence>MSASSEESSASVLRARALYSNNPDFVTQHSVDSRVTGGDTVNEMAHSEPNRSSEPETPSSRDRETRGRHGKLTLSLRCSTSLVQRHAKYVNE</sequence>
<gene>
    <name evidence="2" type="ORF">OUZ56_012799</name>
</gene>
<dbReference type="EMBL" id="JAOYFB010000002">
    <property type="protein sequence ID" value="KAK4007645.1"/>
    <property type="molecule type" value="Genomic_DNA"/>
</dbReference>
<accession>A0ABQ9Z570</accession>
<feature type="compositionally biased region" description="Basic and acidic residues" evidence="1">
    <location>
        <begin position="45"/>
        <end position="67"/>
    </location>
</feature>
<protein>
    <submittedName>
        <fullName evidence="2">Uncharacterized protein</fullName>
    </submittedName>
</protein>
<feature type="region of interest" description="Disordered" evidence="1">
    <location>
        <begin position="20"/>
        <end position="73"/>
    </location>
</feature>
<feature type="compositionally biased region" description="Polar residues" evidence="1">
    <location>
        <begin position="20"/>
        <end position="30"/>
    </location>
</feature>
<evidence type="ECO:0000313" key="2">
    <source>
        <dbReference type="EMBL" id="KAK4007645.1"/>
    </source>
</evidence>
<comment type="caution">
    <text evidence="2">The sequence shown here is derived from an EMBL/GenBank/DDBJ whole genome shotgun (WGS) entry which is preliminary data.</text>
</comment>
<proteinExistence type="predicted"/>
<evidence type="ECO:0000313" key="3">
    <source>
        <dbReference type="Proteomes" id="UP001234178"/>
    </source>
</evidence>
<dbReference type="Proteomes" id="UP001234178">
    <property type="component" value="Unassembled WGS sequence"/>
</dbReference>
<reference evidence="2 3" key="1">
    <citation type="journal article" date="2023" name="Nucleic Acids Res.">
        <title>The hologenome of Daphnia magna reveals possible DNA methylation and microbiome-mediated evolution of the host genome.</title>
        <authorList>
            <person name="Chaturvedi A."/>
            <person name="Li X."/>
            <person name="Dhandapani V."/>
            <person name="Marshall H."/>
            <person name="Kissane S."/>
            <person name="Cuenca-Cambronero M."/>
            <person name="Asole G."/>
            <person name="Calvet F."/>
            <person name="Ruiz-Romero M."/>
            <person name="Marangio P."/>
            <person name="Guigo R."/>
            <person name="Rago D."/>
            <person name="Mirbahai L."/>
            <person name="Eastwood N."/>
            <person name="Colbourne J.K."/>
            <person name="Zhou J."/>
            <person name="Mallon E."/>
            <person name="Orsini L."/>
        </authorList>
    </citation>
    <scope>NUCLEOTIDE SEQUENCE [LARGE SCALE GENOMIC DNA]</scope>
    <source>
        <strain evidence="2">LRV0_1</strain>
    </source>
</reference>
<organism evidence="2 3">
    <name type="scientific">Daphnia magna</name>
    <dbReference type="NCBI Taxonomy" id="35525"/>
    <lineage>
        <taxon>Eukaryota</taxon>
        <taxon>Metazoa</taxon>
        <taxon>Ecdysozoa</taxon>
        <taxon>Arthropoda</taxon>
        <taxon>Crustacea</taxon>
        <taxon>Branchiopoda</taxon>
        <taxon>Diplostraca</taxon>
        <taxon>Cladocera</taxon>
        <taxon>Anomopoda</taxon>
        <taxon>Daphniidae</taxon>
        <taxon>Daphnia</taxon>
    </lineage>
</organism>
<evidence type="ECO:0000256" key="1">
    <source>
        <dbReference type="SAM" id="MobiDB-lite"/>
    </source>
</evidence>